<evidence type="ECO:0000256" key="2">
    <source>
        <dbReference type="ARBA" id="ARBA00023136"/>
    </source>
</evidence>
<dbReference type="PANTHER" id="PTHR31234:SF2">
    <property type="entry name" value="OS05G0199100 PROTEIN"/>
    <property type="match status" value="1"/>
</dbReference>
<keyword evidence="4" id="KW-1133">Transmembrane helix</keyword>
<keyword evidence="6" id="KW-1185">Reference proteome</keyword>
<dbReference type="GO" id="GO:0098542">
    <property type="term" value="P:defense response to other organism"/>
    <property type="evidence" value="ECO:0007669"/>
    <property type="project" value="InterPro"/>
</dbReference>
<evidence type="ECO:0000313" key="5">
    <source>
        <dbReference type="EMBL" id="KAF5389576.1"/>
    </source>
</evidence>
<dbReference type="OrthoDB" id="20273at2759"/>
<evidence type="ECO:0000256" key="3">
    <source>
        <dbReference type="SAM" id="MobiDB-lite"/>
    </source>
</evidence>
<feature type="transmembrane region" description="Helical" evidence="4">
    <location>
        <begin position="104"/>
        <end position="131"/>
    </location>
</feature>
<protein>
    <recommendedName>
        <fullName evidence="7">Late embryogenesis abundant protein LEA-2 subgroup domain-containing protein</fullName>
    </recommendedName>
</protein>
<evidence type="ECO:0000256" key="1">
    <source>
        <dbReference type="ARBA" id="ARBA00004370"/>
    </source>
</evidence>
<evidence type="ECO:0000313" key="6">
    <source>
        <dbReference type="Proteomes" id="UP000518752"/>
    </source>
</evidence>
<dbReference type="Gene3D" id="2.60.40.1820">
    <property type="match status" value="1"/>
</dbReference>
<feature type="region of interest" description="Disordered" evidence="3">
    <location>
        <begin position="32"/>
        <end position="54"/>
    </location>
</feature>
<dbReference type="PANTHER" id="PTHR31234">
    <property type="entry name" value="LATE EMBRYOGENESIS ABUNDANT (LEA) HYDROXYPROLINE-RICH GLYCOPROTEIN FAMILY"/>
    <property type="match status" value="1"/>
</dbReference>
<dbReference type="Proteomes" id="UP000518752">
    <property type="component" value="Unassembled WGS sequence"/>
</dbReference>
<name>A0A8H5HUK5_9AGAR</name>
<dbReference type="InterPro" id="IPR044839">
    <property type="entry name" value="NDR1-like"/>
</dbReference>
<comment type="subcellular location">
    <subcellularLocation>
        <location evidence="1">Membrane</location>
    </subcellularLocation>
</comment>
<dbReference type="AlphaFoldDB" id="A0A8H5HUK5"/>
<reference evidence="5 6" key="1">
    <citation type="journal article" date="2020" name="ISME J.">
        <title>Uncovering the hidden diversity of litter-decomposition mechanisms in mushroom-forming fungi.</title>
        <authorList>
            <person name="Floudas D."/>
            <person name="Bentzer J."/>
            <person name="Ahren D."/>
            <person name="Johansson T."/>
            <person name="Persson P."/>
            <person name="Tunlid A."/>
        </authorList>
    </citation>
    <scope>NUCLEOTIDE SEQUENCE [LARGE SCALE GENOMIC DNA]</scope>
    <source>
        <strain evidence="5 6">CBS 406.79</strain>
    </source>
</reference>
<organism evidence="5 6">
    <name type="scientific">Collybiopsis confluens</name>
    <dbReference type="NCBI Taxonomy" id="2823264"/>
    <lineage>
        <taxon>Eukaryota</taxon>
        <taxon>Fungi</taxon>
        <taxon>Dikarya</taxon>
        <taxon>Basidiomycota</taxon>
        <taxon>Agaricomycotina</taxon>
        <taxon>Agaricomycetes</taxon>
        <taxon>Agaricomycetidae</taxon>
        <taxon>Agaricales</taxon>
        <taxon>Marasmiineae</taxon>
        <taxon>Omphalotaceae</taxon>
        <taxon>Collybiopsis</taxon>
    </lineage>
</organism>
<comment type="caution">
    <text evidence="5">The sequence shown here is derived from an EMBL/GenBank/DDBJ whole genome shotgun (WGS) entry which is preliminary data.</text>
</comment>
<keyword evidence="2 4" id="KW-0472">Membrane</keyword>
<gene>
    <name evidence="5" type="ORF">D9757_004102</name>
</gene>
<dbReference type="GO" id="GO:0016020">
    <property type="term" value="C:membrane"/>
    <property type="evidence" value="ECO:0007669"/>
    <property type="project" value="UniProtKB-SubCell"/>
</dbReference>
<accession>A0A8H5HUK5</accession>
<proteinExistence type="predicted"/>
<sequence length="299" mass="33151">MANYYYQQPQPAGSYHQNASFYPFSSNFQQGSQYQDNHLPPPPPPQDGYRQDVKDNLFSNSNQTKSRFDHGESPTEEWMGAGVKAYRKGIRPRNLWKRGGGFSIFGRCFFCSVMIIVYIVLASILAIALWLRPPALSFTPPGLNPNQAVNLGTNLTVPLELNITINNPNFFSADFRWLTAEVSYPDVENEVVARGNLTKLVLESNKITNFTFPIDISLDLSGQADANDLKIVTDLASKCGIFPQGSQKTPIPLSIKIGIAIEVLGIKFSIPSISFTVRINCPIDDSAIQQKLQGILGFL</sequence>
<evidence type="ECO:0008006" key="7">
    <source>
        <dbReference type="Google" id="ProtNLM"/>
    </source>
</evidence>
<keyword evidence="4" id="KW-0812">Transmembrane</keyword>
<dbReference type="EMBL" id="JAACJN010000021">
    <property type="protein sequence ID" value="KAF5389576.1"/>
    <property type="molecule type" value="Genomic_DNA"/>
</dbReference>
<evidence type="ECO:0000256" key="4">
    <source>
        <dbReference type="SAM" id="Phobius"/>
    </source>
</evidence>